<gene>
    <name evidence="1" type="ORF">K5V21_06065</name>
</gene>
<comment type="caution">
    <text evidence="1">The sequence shown here is derived from an EMBL/GenBank/DDBJ whole genome shotgun (WGS) entry which is preliminary data.</text>
</comment>
<dbReference type="EMBL" id="JAIKTU010000004">
    <property type="protein sequence ID" value="MBY0755019.1"/>
    <property type="molecule type" value="Genomic_DNA"/>
</dbReference>
<dbReference type="Proteomes" id="UP001299068">
    <property type="component" value="Unassembled WGS sequence"/>
</dbReference>
<evidence type="ECO:0000313" key="2">
    <source>
        <dbReference type="Proteomes" id="UP001299068"/>
    </source>
</evidence>
<keyword evidence="2" id="KW-1185">Reference proteome</keyword>
<organism evidence="1 2">
    <name type="scientific">Clostridium sardiniense</name>
    <name type="common">Clostridium absonum</name>
    <dbReference type="NCBI Taxonomy" id="29369"/>
    <lineage>
        <taxon>Bacteria</taxon>
        <taxon>Bacillati</taxon>
        <taxon>Bacillota</taxon>
        <taxon>Clostridia</taxon>
        <taxon>Eubacteriales</taxon>
        <taxon>Clostridiaceae</taxon>
        <taxon>Clostridium</taxon>
    </lineage>
</organism>
<evidence type="ECO:0000313" key="1">
    <source>
        <dbReference type="EMBL" id="MBY0755019.1"/>
    </source>
</evidence>
<protein>
    <submittedName>
        <fullName evidence="1">Uncharacterized protein</fullName>
    </submittedName>
</protein>
<proteinExistence type="predicted"/>
<sequence length="209" mass="24064">MAEFGGFFNSISGDRKYKSEDFAKYFTTFMSTGVNPAIDNLRVYKKNNNTVEVRQGTANINGYLYTNDNLLDKSIEIGTTRIDRVVLKLDIINRTLNIQIKKGSTTSPPNLQRDNKIYELSLAKINVGASDINVVDERDDKNLCGYMSFTGRTDTQEMWNIFNSQWQSKQKLWDDWFKNMQGKSIRGLYIQSQKPDESKVGDVWIQLLE</sequence>
<name>A0ABS7KW33_CLOSR</name>
<dbReference type="RefSeq" id="WP_221859955.1">
    <property type="nucleotide sequence ID" value="NZ_JAIKTU010000004.1"/>
</dbReference>
<accession>A0ABS7KW33</accession>
<reference evidence="1 2" key="1">
    <citation type="journal article" date="2021" name="Cell Host Microbe">
        <title>in vivo commensal control of Clostridioides difficile virulence.</title>
        <authorList>
            <person name="Girinathan B.P."/>
            <person name="Dibenedetto N."/>
            <person name="Worley J.N."/>
            <person name="Peltier J."/>
            <person name="Arrieta-Ortiz M.L."/>
            <person name="Rupa Christinal Immanuel S."/>
            <person name="Lavin R."/>
            <person name="Delaney M.L."/>
            <person name="Cummins C."/>
            <person name="Hoffmann M."/>
            <person name="Luo Y."/>
            <person name="Gonzalez-Escalona N."/>
            <person name="Allard M."/>
            <person name="Onderdonk A.B."/>
            <person name="Gerber G.K."/>
            <person name="Sonenshein A.L."/>
            <person name="Baliga N."/>
            <person name="Dupuy B."/>
            <person name="Bry L."/>
        </authorList>
    </citation>
    <scope>NUCLEOTIDE SEQUENCE [LARGE SCALE GENOMIC DNA]</scope>
    <source>
        <strain evidence="1 2">DSM 599</strain>
    </source>
</reference>